<dbReference type="RefSeq" id="WP_251415743.1">
    <property type="nucleotide sequence ID" value="NZ_JAMQGM010000032.1"/>
</dbReference>
<comment type="caution">
    <text evidence="1">The sequence shown here is derived from an EMBL/GenBank/DDBJ whole genome shotgun (WGS) entry which is preliminary data.</text>
</comment>
<keyword evidence="2" id="KW-1185">Reference proteome</keyword>
<sequence>MDRDSQLELYGAVADRLKEAHARVRTLQVPDEVRMTLSRKLLAITAASKRDLAAAARRLDRFIDDLDESRFPDDGTA</sequence>
<reference evidence="1" key="1">
    <citation type="journal article" date="2023" name="Int. J. Syst. Evol. Microbiol.">
        <title>Streptomyces meridianus sp. nov. isolated from brackish water of the Tagus estuary in Alcochete, Portugal.</title>
        <authorList>
            <person name="Santos J.D.N."/>
            <person name="Klimek D."/>
            <person name="Calusinska M."/>
            <person name="Lobo Da Cunha A."/>
            <person name="Catita J."/>
            <person name="Goncalves H."/>
            <person name="Gonzalez I."/>
            <person name="Reyes F."/>
            <person name="Lage O.M."/>
        </authorList>
    </citation>
    <scope>NUCLEOTIDE SEQUENCE</scope>
    <source>
        <strain evidence="1">MTZ3.1</strain>
    </source>
</reference>
<name>A0ABT0X897_9ACTN</name>
<gene>
    <name evidence="1" type="ORF">M1E25_15550</name>
</gene>
<organism evidence="1 2">
    <name type="scientific">Streptomyces meridianus</name>
    <dbReference type="NCBI Taxonomy" id="2938945"/>
    <lineage>
        <taxon>Bacteria</taxon>
        <taxon>Bacillati</taxon>
        <taxon>Actinomycetota</taxon>
        <taxon>Actinomycetes</taxon>
        <taxon>Kitasatosporales</taxon>
        <taxon>Streptomycetaceae</taxon>
        <taxon>Streptomyces</taxon>
    </lineage>
</organism>
<proteinExistence type="predicted"/>
<dbReference type="Proteomes" id="UP001167160">
    <property type="component" value="Unassembled WGS sequence"/>
</dbReference>
<evidence type="ECO:0000313" key="1">
    <source>
        <dbReference type="EMBL" id="MCM2578746.1"/>
    </source>
</evidence>
<protein>
    <submittedName>
        <fullName evidence="1">Uncharacterized protein</fullName>
    </submittedName>
</protein>
<accession>A0ABT0X897</accession>
<dbReference type="EMBL" id="JAMQGM010000032">
    <property type="protein sequence ID" value="MCM2578746.1"/>
    <property type="molecule type" value="Genomic_DNA"/>
</dbReference>
<evidence type="ECO:0000313" key="2">
    <source>
        <dbReference type="Proteomes" id="UP001167160"/>
    </source>
</evidence>